<dbReference type="Pfam" id="PF13473">
    <property type="entry name" value="Cupredoxin_1"/>
    <property type="match status" value="1"/>
</dbReference>
<feature type="transmembrane region" description="Helical" evidence="1">
    <location>
        <begin position="6"/>
        <end position="23"/>
    </location>
</feature>
<name>A0AAU7C1G2_9LACO</name>
<dbReference type="SUPFAM" id="SSF49503">
    <property type="entry name" value="Cupredoxins"/>
    <property type="match status" value="1"/>
</dbReference>
<keyword evidence="1" id="KW-0472">Membrane</keyword>
<protein>
    <submittedName>
        <fullName evidence="3">Cupredoxin domain-containing protein</fullName>
    </submittedName>
</protein>
<feature type="domain" description="EfeO-type cupredoxin-like" evidence="2">
    <location>
        <begin position="14"/>
        <end position="124"/>
    </location>
</feature>
<organism evidence="3">
    <name type="scientific">Limosilactobacillus allomucosae</name>
    <dbReference type="NCBI Taxonomy" id="3142938"/>
    <lineage>
        <taxon>Bacteria</taxon>
        <taxon>Bacillati</taxon>
        <taxon>Bacillota</taxon>
        <taxon>Bacilli</taxon>
        <taxon>Lactobacillales</taxon>
        <taxon>Lactobacillaceae</taxon>
        <taxon>Limosilactobacillus</taxon>
    </lineage>
</organism>
<keyword evidence="1" id="KW-0812">Transmembrane</keyword>
<evidence type="ECO:0000313" key="3">
    <source>
        <dbReference type="EMBL" id="XBG94978.1"/>
    </source>
</evidence>
<gene>
    <name evidence="3" type="ORF">ABC765_07855</name>
</gene>
<dbReference type="EMBL" id="CP154878">
    <property type="protein sequence ID" value="XBG94978.1"/>
    <property type="molecule type" value="Genomic_DNA"/>
</dbReference>
<proteinExistence type="predicted"/>
<dbReference type="KEGG" id="lalo:ABC765_07855"/>
<keyword evidence="1" id="KW-1133">Transmembrane helix</keyword>
<evidence type="ECO:0000256" key="1">
    <source>
        <dbReference type="SAM" id="Phobius"/>
    </source>
</evidence>
<dbReference type="InterPro" id="IPR008972">
    <property type="entry name" value="Cupredoxin"/>
</dbReference>
<accession>A0AAU7C1G2</accession>
<reference evidence="3" key="1">
    <citation type="submission" date="2024-04" db="EMBL/GenBank/DDBJ databases">
        <title>Limosilactobacillus allomucosae sp. nov., a novel species isolated from wild boar faecal samples as a potential probiotics for domestic pigs.</title>
        <authorList>
            <person name="Chen B."/>
        </authorList>
    </citation>
    <scope>NUCLEOTIDE SEQUENCE</scope>
    <source>
        <strain evidence="3">WILCCON 0051</strain>
    </source>
</reference>
<dbReference type="RefSeq" id="WP_347980138.1">
    <property type="nucleotide sequence ID" value="NZ_CP154878.1"/>
</dbReference>
<dbReference type="AlphaFoldDB" id="A0AAU7C1G2"/>
<dbReference type="InterPro" id="IPR028096">
    <property type="entry name" value="EfeO_Cupredoxin"/>
</dbReference>
<sequence length="125" mass="14191">MLKVMILLIAVILIVAIGWWFFGHHQEKAMTARLNNNGQDQKVRIEVNGGYSPSTIVLKKGVPAELDFYRKDPSSCLERVVFPEQGINEQLPQNQLHQIEFDTSQAGEYEFACGMNMFHGKVIVK</sequence>
<dbReference type="Gene3D" id="2.60.40.420">
    <property type="entry name" value="Cupredoxins - blue copper proteins"/>
    <property type="match status" value="1"/>
</dbReference>
<evidence type="ECO:0000259" key="2">
    <source>
        <dbReference type="Pfam" id="PF13473"/>
    </source>
</evidence>